<keyword evidence="2" id="KW-1185">Reference proteome</keyword>
<protein>
    <submittedName>
        <fullName evidence="1">Uncharacterized protein</fullName>
    </submittedName>
</protein>
<dbReference type="Proteomes" id="UP001476247">
    <property type="component" value="Unassembled WGS sequence"/>
</dbReference>
<dbReference type="EMBL" id="BAABUJ010000031">
    <property type="protein sequence ID" value="GAA5803963.1"/>
    <property type="molecule type" value="Genomic_DNA"/>
</dbReference>
<reference evidence="1 2" key="1">
    <citation type="submission" date="2024-04" db="EMBL/GenBank/DDBJ databases">
        <title>genome sequences of Mucor flavus KT1a and Helicostylum pulchrum KT1b strains isolation_sourced from the surface of a dry-aged beef.</title>
        <authorList>
            <person name="Toyotome T."/>
            <person name="Hosono M."/>
            <person name="Torimaru M."/>
            <person name="Fukuda K."/>
            <person name="Mikami N."/>
        </authorList>
    </citation>
    <scope>NUCLEOTIDE SEQUENCE [LARGE SCALE GENOMIC DNA]</scope>
    <source>
        <strain evidence="1 2">KT1b</strain>
    </source>
</reference>
<accession>A0ABP9YBJ4</accession>
<proteinExistence type="predicted"/>
<comment type="caution">
    <text evidence="1">The sequence shown here is derived from an EMBL/GenBank/DDBJ whole genome shotgun (WGS) entry which is preliminary data.</text>
</comment>
<sequence>MPIEKYVQLKLDFTKKPEEENASEESETEKYKELLNEGADDLLIGKELELLEQILELEQ</sequence>
<gene>
    <name evidence="1" type="ORF">HPULCUR_009448</name>
</gene>
<evidence type="ECO:0000313" key="1">
    <source>
        <dbReference type="EMBL" id="GAA5803963.1"/>
    </source>
</evidence>
<name>A0ABP9YBJ4_9FUNG</name>
<organism evidence="1 2">
    <name type="scientific">Helicostylum pulchrum</name>
    <dbReference type="NCBI Taxonomy" id="562976"/>
    <lineage>
        <taxon>Eukaryota</taxon>
        <taxon>Fungi</taxon>
        <taxon>Fungi incertae sedis</taxon>
        <taxon>Mucoromycota</taxon>
        <taxon>Mucoromycotina</taxon>
        <taxon>Mucoromycetes</taxon>
        <taxon>Mucorales</taxon>
        <taxon>Mucorineae</taxon>
        <taxon>Mucoraceae</taxon>
        <taxon>Helicostylum</taxon>
    </lineage>
</organism>
<evidence type="ECO:0000313" key="2">
    <source>
        <dbReference type="Proteomes" id="UP001476247"/>
    </source>
</evidence>